<sequence>MDGLLMNGADSSRTEWDEERVDASPRGRLSECSRGRRREGKYVVRRMEWMDGGSMCVLMDQCDRARRPSWPLALPLLGHHSPLQW</sequence>
<reference evidence="2 3" key="2">
    <citation type="submission" date="2018-11" db="EMBL/GenBank/DDBJ databases">
        <authorList>
            <consortium name="Pathogen Informatics"/>
        </authorList>
    </citation>
    <scope>NUCLEOTIDE SEQUENCE [LARGE SCALE GENOMIC DNA]</scope>
</reference>
<evidence type="ECO:0000313" key="2">
    <source>
        <dbReference type="EMBL" id="VDO70382.1"/>
    </source>
</evidence>
<gene>
    <name evidence="2" type="ORF">OFLC_LOCUS10665</name>
</gene>
<dbReference type="Proteomes" id="UP000267606">
    <property type="component" value="Unassembled WGS sequence"/>
</dbReference>
<name>A0A183HT48_9BILA</name>
<accession>A0A183HT48</accession>
<protein>
    <submittedName>
        <fullName evidence="2 4">Uncharacterized protein</fullName>
    </submittedName>
</protein>
<dbReference type="WBParaSite" id="OFLC_0001066001-mRNA-1">
    <property type="protein sequence ID" value="OFLC_0001066001-mRNA-1"/>
    <property type="gene ID" value="OFLC_0001066001"/>
</dbReference>
<feature type="region of interest" description="Disordered" evidence="1">
    <location>
        <begin position="1"/>
        <end position="32"/>
    </location>
</feature>
<reference evidence="4" key="1">
    <citation type="submission" date="2016-06" db="UniProtKB">
        <authorList>
            <consortium name="WormBaseParasite"/>
        </authorList>
    </citation>
    <scope>IDENTIFICATION</scope>
</reference>
<feature type="compositionally biased region" description="Basic and acidic residues" evidence="1">
    <location>
        <begin position="21"/>
        <end position="32"/>
    </location>
</feature>
<dbReference type="AlphaFoldDB" id="A0A183HT48"/>
<evidence type="ECO:0000313" key="4">
    <source>
        <dbReference type="WBParaSite" id="OFLC_0001066001-mRNA-1"/>
    </source>
</evidence>
<organism evidence="4">
    <name type="scientific">Onchocerca flexuosa</name>
    <dbReference type="NCBI Taxonomy" id="387005"/>
    <lineage>
        <taxon>Eukaryota</taxon>
        <taxon>Metazoa</taxon>
        <taxon>Ecdysozoa</taxon>
        <taxon>Nematoda</taxon>
        <taxon>Chromadorea</taxon>
        <taxon>Rhabditida</taxon>
        <taxon>Spirurina</taxon>
        <taxon>Spiruromorpha</taxon>
        <taxon>Filarioidea</taxon>
        <taxon>Onchocercidae</taxon>
        <taxon>Onchocerca</taxon>
    </lineage>
</organism>
<dbReference type="EMBL" id="UZAJ01014451">
    <property type="protein sequence ID" value="VDO70382.1"/>
    <property type="molecule type" value="Genomic_DNA"/>
</dbReference>
<evidence type="ECO:0000313" key="3">
    <source>
        <dbReference type="Proteomes" id="UP000267606"/>
    </source>
</evidence>
<evidence type="ECO:0000256" key="1">
    <source>
        <dbReference type="SAM" id="MobiDB-lite"/>
    </source>
</evidence>
<keyword evidence="3" id="KW-1185">Reference proteome</keyword>
<proteinExistence type="predicted"/>